<protein>
    <submittedName>
        <fullName evidence="1">Uncharacterized protein</fullName>
    </submittedName>
</protein>
<keyword evidence="2" id="KW-1185">Reference proteome</keyword>
<reference evidence="1 2" key="1">
    <citation type="submission" date="2019-02" db="EMBL/GenBank/DDBJ databases">
        <title>Deep-cultivation of Planctomycetes and their phenomic and genomic characterization uncovers novel biology.</title>
        <authorList>
            <person name="Wiegand S."/>
            <person name="Jogler M."/>
            <person name="Boedeker C."/>
            <person name="Pinto D."/>
            <person name="Vollmers J."/>
            <person name="Rivas-Marin E."/>
            <person name="Kohn T."/>
            <person name="Peeters S.H."/>
            <person name="Heuer A."/>
            <person name="Rast P."/>
            <person name="Oberbeckmann S."/>
            <person name="Bunk B."/>
            <person name="Jeske O."/>
            <person name="Meyerdierks A."/>
            <person name="Storesund J.E."/>
            <person name="Kallscheuer N."/>
            <person name="Luecker S."/>
            <person name="Lage O.M."/>
            <person name="Pohl T."/>
            <person name="Merkel B.J."/>
            <person name="Hornburger P."/>
            <person name="Mueller R.-W."/>
            <person name="Bruemmer F."/>
            <person name="Labrenz M."/>
            <person name="Spormann A.M."/>
            <person name="Op Den Camp H."/>
            <person name="Overmann J."/>
            <person name="Amann R."/>
            <person name="Jetten M.S.M."/>
            <person name="Mascher T."/>
            <person name="Medema M.H."/>
            <person name="Devos D.P."/>
            <person name="Kaster A.-K."/>
            <person name="Ovreas L."/>
            <person name="Rohde M."/>
            <person name="Galperin M.Y."/>
            <person name="Jogler C."/>
        </authorList>
    </citation>
    <scope>NUCLEOTIDE SEQUENCE [LARGE SCALE GENOMIC DNA]</scope>
    <source>
        <strain evidence="1 2">Pla52o</strain>
    </source>
</reference>
<name>A0A5C6C913_9BACT</name>
<evidence type="ECO:0000313" key="2">
    <source>
        <dbReference type="Proteomes" id="UP000316304"/>
    </source>
</evidence>
<accession>A0A5C6C913</accession>
<evidence type="ECO:0000313" key="1">
    <source>
        <dbReference type="EMBL" id="TWU20672.1"/>
    </source>
</evidence>
<sequence length="58" mass="6680">MMTKPLTRLMREQSRLKNRRIKNLGPTWALWKNVDQTVDHGVFAGIAWADGNCTPAKR</sequence>
<comment type="caution">
    <text evidence="1">The sequence shown here is derived from an EMBL/GenBank/DDBJ whole genome shotgun (WGS) entry which is preliminary data.</text>
</comment>
<dbReference type="AlphaFoldDB" id="A0A5C6C913"/>
<gene>
    <name evidence="1" type="ORF">Pla52o_45510</name>
</gene>
<proteinExistence type="predicted"/>
<dbReference type="Proteomes" id="UP000316304">
    <property type="component" value="Unassembled WGS sequence"/>
</dbReference>
<organism evidence="1 2">
    <name type="scientific">Novipirellula galeiformis</name>
    <dbReference type="NCBI Taxonomy" id="2528004"/>
    <lineage>
        <taxon>Bacteria</taxon>
        <taxon>Pseudomonadati</taxon>
        <taxon>Planctomycetota</taxon>
        <taxon>Planctomycetia</taxon>
        <taxon>Pirellulales</taxon>
        <taxon>Pirellulaceae</taxon>
        <taxon>Novipirellula</taxon>
    </lineage>
</organism>
<dbReference type="EMBL" id="SJPT01000008">
    <property type="protein sequence ID" value="TWU20672.1"/>
    <property type="molecule type" value="Genomic_DNA"/>
</dbReference>